<proteinExistence type="predicted"/>
<protein>
    <submittedName>
        <fullName evidence="1">Uncharacterized protein</fullName>
    </submittedName>
</protein>
<reference evidence="1" key="1">
    <citation type="submission" date="2022-02" db="EMBL/GenBank/DDBJ databases">
        <title>Emergence and expansion in Europe of a Vibrio aestuarianus clonal complex pathogenic for oysters.</title>
        <authorList>
            <person name="Mesnil A."/>
            <person name="Travers M.-A."/>
        </authorList>
    </citation>
    <scope>NUCLEOTIDE SEQUENCE</scope>
    <source>
        <strain evidence="1">19_064_11T1</strain>
    </source>
</reference>
<sequence>MNIDEIKETIAQDLLDEIIIVEYGAAPQWIIRFVLKNNDVHIFTDCSGQLIELLELNLAIKIAVVLTKNVSCKISRVKSEQCPTQSFSRNTMADLSQLIDRRP</sequence>
<organism evidence="1 2">
    <name type="scientific">Vibrio aestuarianus</name>
    <dbReference type="NCBI Taxonomy" id="28171"/>
    <lineage>
        <taxon>Bacteria</taxon>
        <taxon>Pseudomonadati</taxon>
        <taxon>Pseudomonadota</taxon>
        <taxon>Gammaproteobacteria</taxon>
        <taxon>Vibrionales</taxon>
        <taxon>Vibrionaceae</taxon>
        <taxon>Vibrio</taxon>
    </lineage>
</organism>
<dbReference type="EMBL" id="JAKNBA010000021">
    <property type="protein sequence ID" value="MDE1242963.1"/>
    <property type="molecule type" value="Genomic_DNA"/>
</dbReference>
<dbReference type="AlphaFoldDB" id="A0A9X4EY99"/>
<evidence type="ECO:0000313" key="1">
    <source>
        <dbReference type="EMBL" id="MDE1242963.1"/>
    </source>
</evidence>
<name>A0A9X4EY99_9VIBR</name>
<dbReference type="RefSeq" id="WP_274683426.1">
    <property type="nucleotide sequence ID" value="NZ_JAKNBA010000021.1"/>
</dbReference>
<gene>
    <name evidence="1" type="ORF">L9W94_12560</name>
</gene>
<dbReference type="Proteomes" id="UP001140979">
    <property type="component" value="Unassembled WGS sequence"/>
</dbReference>
<accession>A0A9X4EY99</accession>
<comment type="caution">
    <text evidence="1">The sequence shown here is derived from an EMBL/GenBank/DDBJ whole genome shotgun (WGS) entry which is preliminary data.</text>
</comment>
<evidence type="ECO:0000313" key="2">
    <source>
        <dbReference type="Proteomes" id="UP001140979"/>
    </source>
</evidence>